<accession>A0A7R9J983</accession>
<gene>
    <name evidence="1" type="ORF">TCMB3V08_LOCUS7524</name>
</gene>
<organism evidence="1">
    <name type="scientific">Timema californicum</name>
    <name type="common">California timema</name>
    <name type="synonym">Walking stick</name>
    <dbReference type="NCBI Taxonomy" id="61474"/>
    <lineage>
        <taxon>Eukaryota</taxon>
        <taxon>Metazoa</taxon>
        <taxon>Ecdysozoa</taxon>
        <taxon>Arthropoda</taxon>
        <taxon>Hexapoda</taxon>
        <taxon>Insecta</taxon>
        <taxon>Pterygota</taxon>
        <taxon>Neoptera</taxon>
        <taxon>Polyneoptera</taxon>
        <taxon>Phasmatodea</taxon>
        <taxon>Timematodea</taxon>
        <taxon>Timematoidea</taxon>
        <taxon>Timematidae</taxon>
        <taxon>Timema</taxon>
    </lineage>
</organism>
<evidence type="ECO:0000313" key="1">
    <source>
        <dbReference type="EMBL" id="CAD7574921.1"/>
    </source>
</evidence>
<name>A0A7R9J983_TIMCA</name>
<dbReference type="EMBL" id="OE182758">
    <property type="protein sequence ID" value="CAD7574921.1"/>
    <property type="molecule type" value="Genomic_DNA"/>
</dbReference>
<protein>
    <submittedName>
        <fullName evidence="1">(California timema) hypothetical protein</fullName>
    </submittedName>
</protein>
<dbReference type="AlphaFoldDB" id="A0A7R9J983"/>
<proteinExistence type="predicted"/>
<reference evidence="1" key="1">
    <citation type="submission" date="2020-11" db="EMBL/GenBank/DDBJ databases">
        <authorList>
            <person name="Tran Van P."/>
        </authorList>
    </citation>
    <scope>NUCLEOTIDE SEQUENCE</scope>
</reference>
<sequence length="262" mass="29041">MAASPVGRLVASDLLEPPPPATPPLRTVLFLGQALDRKERMGNFKCVFTENQERELVQHIKFMEIRLFGLTTKDVRRLAYDLNLDHLVSLNLDLLVSLSLDNFVSLNLDNQSRQERQLREARSSGFVSARCHITGTLPHENILSVSLSPSKCSINYTRLVFIDGFFLINKSASEDNVLINEHGLNSTPDHLSFHSLALKRGFNSLWFIFSPAATVLPVGIALEKPPPVHPTEIRTSISPSSTVELNTTSALANYATEAGNHD</sequence>